<dbReference type="AlphaFoldDB" id="A0A402AQY6"/>
<sequence>MQEAVASIPAEFQKHMDNLAILIEDEPDAETLERVGTGEGRILLGVYQGVPLASYGSHYALLPERITIYQRSIEIYCHGDPERIRAQVRKTVLHEVAHHFGIGHEEMPIWVK</sequence>
<organism evidence="1 2">
    <name type="scientific">Dictyobacter kobayashii</name>
    <dbReference type="NCBI Taxonomy" id="2014872"/>
    <lineage>
        <taxon>Bacteria</taxon>
        <taxon>Bacillati</taxon>
        <taxon>Chloroflexota</taxon>
        <taxon>Ktedonobacteria</taxon>
        <taxon>Ktedonobacterales</taxon>
        <taxon>Dictyobacteraceae</taxon>
        <taxon>Dictyobacter</taxon>
    </lineage>
</organism>
<keyword evidence="2" id="KW-1185">Reference proteome</keyword>
<dbReference type="EMBL" id="BIFS01000001">
    <property type="protein sequence ID" value="GCE21507.1"/>
    <property type="molecule type" value="Genomic_DNA"/>
</dbReference>
<gene>
    <name evidence="1" type="ORF">KDK_53070</name>
</gene>
<dbReference type="Gene3D" id="3.30.2010.20">
    <property type="match status" value="1"/>
</dbReference>
<dbReference type="CDD" id="cd12952">
    <property type="entry name" value="MMP_ACEL2062"/>
    <property type="match status" value="1"/>
</dbReference>
<proteinExistence type="predicted"/>
<dbReference type="SUPFAM" id="SSF55486">
    <property type="entry name" value="Metalloproteases ('zincins'), catalytic domain"/>
    <property type="match status" value="1"/>
</dbReference>
<dbReference type="InterPro" id="IPR010428">
    <property type="entry name" value="Zincin_1"/>
</dbReference>
<evidence type="ECO:0000313" key="1">
    <source>
        <dbReference type="EMBL" id="GCE21507.1"/>
    </source>
</evidence>
<evidence type="ECO:0008006" key="3">
    <source>
        <dbReference type="Google" id="ProtNLM"/>
    </source>
</evidence>
<name>A0A402AQY6_9CHLR</name>
<dbReference type="Proteomes" id="UP000287188">
    <property type="component" value="Unassembled WGS sequence"/>
</dbReference>
<dbReference type="InterPro" id="IPR038555">
    <property type="entry name" value="Zincin_1_sf"/>
</dbReference>
<protein>
    <recommendedName>
        <fullName evidence="3">Metallopeptidase family protein</fullName>
    </recommendedName>
</protein>
<evidence type="ECO:0000313" key="2">
    <source>
        <dbReference type="Proteomes" id="UP000287188"/>
    </source>
</evidence>
<reference evidence="2" key="1">
    <citation type="submission" date="2018-12" db="EMBL/GenBank/DDBJ databases">
        <title>Tengunoibacter tsumagoiensis gen. nov., sp. nov., Dictyobacter kobayashii sp. nov., D. alpinus sp. nov., and D. joshuensis sp. nov. and description of Dictyobacteraceae fam. nov. within the order Ktedonobacterales isolated from Tengu-no-mugimeshi.</title>
        <authorList>
            <person name="Wang C.M."/>
            <person name="Zheng Y."/>
            <person name="Sakai Y."/>
            <person name="Toyoda A."/>
            <person name="Minakuchi Y."/>
            <person name="Abe K."/>
            <person name="Yokota A."/>
            <person name="Yabe S."/>
        </authorList>
    </citation>
    <scope>NUCLEOTIDE SEQUENCE [LARGE SCALE GENOMIC DNA]</scope>
    <source>
        <strain evidence="2">Uno11</strain>
    </source>
</reference>
<accession>A0A402AQY6</accession>
<dbReference type="Pfam" id="PF06262">
    <property type="entry name" value="Zincin_1"/>
    <property type="match status" value="1"/>
</dbReference>
<comment type="caution">
    <text evidence="1">The sequence shown here is derived from an EMBL/GenBank/DDBJ whole genome shotgun (WGS) entry which is preliminary data.</text>
</comment>